<sequence>MPAPATTDIALIGAGIMSATLGAILRRLEPDASITVIERSEAAGTESSGAWNNAGTGHAGLCELFYTPQRPDGSIDVAKAVRVNEQFQVTRQFWAYAVQHGMIERPRDFVHPIPHVSFVHGAHGVDYLRRRHDALADHPLFAGAEFITDFAEFAARLPLMAAGRDPDIPVALDWASHGTDVDFGALTRHLIDYGARNGTTVLFGHQVRTIARASGGRWELDIRDRRTGQSSRITAKFVFVGAGGASLPLLQRSGIPQARGFGGFPIGGVFLRSGAAQLTAGHRAKVYGAPAPGAPSTTAPHLDARTVDGADWLLFGPFAGWSPKFLKNGRRSDLARSIRPGNVTSLLRAGLGERELIGYLISQLRRTHSARTQELRDFVPGALEQDWSPVRAGQRVQVIRGGRLEFDTTIVHADDGSIAGLLGASPGASTAVPAMLEVLRRCFPGRVGDWTPTLREMVPSLGTRLADQPALFEQVWRWGTRALEL</sequence>
<comment type="similarity">
    <text evidence="8">Belongs to the MQO family.</text>
</comment>
<evidence type="ECO:0000256" key="7">
    <source>
        <dbReference type="ARBA" id="ARBA00023002"/>
    </source>
</evidence>
<comment type="caution">
    <text evidence="9">The sequence shown here is derived from an EMBL/GenBank/DDBJ whole genome shotgun (WGS) entry which is preliminary data.</text>
</comment>
<dbReference type="NCBIfam" id="TIGR01320">
    <property type="entry name" value="mal_quin_oxido"/>
    <property type="match status" value="1"/>
</dbReference>
<dbReference type="Gene3D" id="3.30.9.10">
    <property type="entry name" value="D-Amino Acid Oxidase, subunit A, domain 2"/>
    <property type="match status" value="1"/>
</dbReference>
<reference evidence="9 10" key="1">
    <citation type="submission" date="2023-12" db="EMBL/GenBank/DDBJ databases">
        <title>Description of new species of Mycobacterium terrae complex isolated from sewage at the Sao Paulo Zoological Park Foundation in Brazil.</title>
        <authorList>
            <person name="Romagnoli C.L."/>
            <person name="Conceicao E.C."/>
            <person name="Machado E."/>
            <person name="Barreto L.B.P.F."/>
            <person name="Sharma A."/>
            <person name="Silva N.M."/>
            <person name="Marques L.E."/>
            <person name="Juliana M.A."/>
            <person name="Lourenco M.C.S."/>
            <person name="Digiampietri L.A."/>
            <person name="Suffys P.N."/>
            <person name="Viana-Niero C."/>
        </authorList>
    </citation>
    <scope>NUCLEOTIDE SEQUENCE [LARGE SCALE GENOMIC DNA]</scope>
    <source>
        <strain evidence="9 10">MYC123</strain>
    </source>
</reference>
<evidence type="ECO:0000256" key="2">
    <source>
        <dbReference type="ARBA" id="ARBA00001974"/>
    </source>
</evidence>
<dbReference type="EMBL" id="JAYJJT010000007">
    <property type="protein sequence ID" value="MEB3049594.1"/>
    <property type="molecule type" value="Genomic_DNA"/>
</dbReference>
<keyword evidence="6 8" id="KW-0274">FAD</keyword>
<dbReference type="PANTHER" id="PTHR43104:SF2">
    <property type="entry name" value="L-2-HYDROXYGLUTARATE DEHYDROGENASE, MITOCHONDRIAL"/>
    <property type="match status" value="1"/>
</dbReference>
<comment type="pathway">
    <text evidence="3 8">Carbohydrate metabolism; tricarboxylic acid cycle; oxaloacetate from (S)-malate (quinone route): step 1/1.</text>
</comment>
<comment type="cofactor">
    <cofactor evidence="2 8">
        <name>FAD</name>
        <dbReference type="ChEBI" id="CHEBI:57692"/>
    </cofactor>
</comment>
<dbReference type="Proteomes" id="UP001299046">
    <property type="component" value="Unassembled WGS sequence"/>
</dbReference>
<evidence type="ECO:0000256" key="4">
    <source>
        <dbReference type="ARBA" id="ARBA00022532"/>
    </source>
</evidence>
<evidence type="ECO:0000313" key="10">
    <source>
        <dbReference type="Proteomes" id="UP001299046"/>
    </source>
</evidence>
<gene>
    <name evidence="8 9" type="primary">mqo</name>
    <name evidence="9" type="ORF">KV112_07590</name>
</gene>
<dbReference type="PANTHER" id="PTHR43104">
    <property type="entry name" value="L-2-HYDROXYGLUTARATE DEHYDROGENASE, MITOCHONDRIAL"/>
    <property type="match status" value="1"/>
</dbReference>
<evidence type="ECO:0000256" key="8">
    <source>
        <dbReference type="HAMAP-Rule" id="MF_00212"/>
    </source>
</evidence>
<protein>
    <recommendedName>
        <fullName evidence="8">Probable malate:quinone oxidoreductase</fullName>
        <ecNumber evidence="8">1.1.5.4</ecNumber>
    </recommendedName>
    <alternativeName>
        <fullName evidence="8">MQO</fullName>
    </alternativeName>
    <alternativeName>
        <fullName evidence="8">Malate dehydrogenase [quinone]</fullName>
    </alternativeName>
</protein>
<evidence type="ECO:0000313" key="9">
    <source>
        <dbReference type="EMBL" id="MEB3049594.1"/>
    </source>
</evidence>
<evidence type="ECO:0000256" key="1">
    <source>
        <dbReference type="ARBA" id="ARBA00001139"/>
    </source>
</evidence>
<keyword evidence="5 8" id="KW-0285">Flavoprotein</keyword>
<dbReference type="NCBIfam" id="NF003606">
    <property type="entry name" value="PRK05257.2-1"/>
    <property type="match status" value="1"/>
</dbReference>
<keyword evidence="4 8" id="KW-0816">Tricarboxylic acid cycle</keyword>
<dbReference type="EC" id="1.1.5.4" evidence="8"/>
<organism evidence="9 10">
    <name type="scientific">[Mycobacterium] zoologicum</name>
    <dbReference type="NCBI Taxonomy" id="2872311"/>
    <lineage>
        <taxon>Bacteria</taxon>
        <taxon>Bacillati</taxon>
        <taxon>Actinomycetota</taxon>
        <taxon>Actinomycetes</taxon>
        <taxon>Mycobacteriales</taxon>
        <taxon>Mycobacteriaceae</taxon>
        <taxon>Mycolicibacter</taxon>
    </lineage>
</organism>
<accession>A0ABU5YHQ4</accession>
<dbReference type="InterPro" id="IPR006231">
    <property type="entry name" value="MQO"/>
</dbReference>
<evidence type="ECO:0000256" key="6">
    <source>
        <dbReference type="ARBA" id="ARBA00022827"/>
    </source>
</evidence>
<dbReference type="NCBIfam" id="NF003611">
    <property type="entry name" value="PRK05257.3-2"/>
    <property type="match status" value="1"/>
</dbReference>
<dbReference type="GO" id="GO:0008924">
    <property type="term" value="F:L-malate dehydrogenase (quinone) activity"/>
    <property type="evidence" value="ECO:0007669"/>
    <property type="project" value="UniProtKB-EC"/>
</dbReference>
<name>A0ABU5YHQ4_9MYCO</name>
<dbReference type="HAMAP" id="MF_00212">
    <property type="entry name" value="MQO"/>
    <property type="match status" value="1"/>
</dbReference>
<keyword evidence="10" id="KW-1185">Reference proteome</keyword>
<comment type="catalytic activity">
    <reaction evidence="1 8">
        <text>(S)-malate + a quinone = a quinol + oxaloacetate</text>
        <dbReference type="Rhea" id="RHEA:46012"/>
        <dbReference type="ChEBI" id="CHEBI:15589"/>
        <dbReference type="ChEBI" id="CHEBI:16452"/>
        <dbReference type="ChEBI" id="CHEBI:24646"/>
        <dbReference type="ChEBI" id="CHEBI:132124"/>
        <dbReference type="EC" id="1.1.5.4"/>
    </reaction>
</comment>
<evidence type="ECO:0000256" key="5">
    <source>
        <dbReference type="ARBA" id="ARBA00022630"/>
    </source>
</evidence>
<evidence type="ECO:0000256" key="3">
    <source>
        <dbReference type="ARBA" id="ARBA00005012"/>
    </source>
</evidence>
<proteinExistence type="inferred from homology"/>
<dbReference type="InterPro" id="IPR036188">
    <property type="entry name" value="FAD/NAD-bd_sf"/>
</dbReference>
<dbReference type="Pfam" id="PF06039">
    <property type="entry name" value="Mqo"/>
    <property type="match status" value="1"/>
</dbReference>
<dbReference type="Gene3D" id="3.50.50.60">
    <property type="entry name" value="FAD/NAD(P)-binding domain"/>
    <property type="match status" value="1"/>
</dbReference>
<keyword evidence="7 8" id="KW-0560">Oxidoreductase</keyword>
<dbReference type="SUPFAM" id="SSF51905">
    <property type="entry name" value="FAD/NAD(P)-binding domain"/>
    <property type="match status" value="1"/>
</dbReference>